<dbReference type="InterPro" id="IPR050740">
    <property type="entry name" value="Aldehyde_DH_Superfamily"/>
</dbReference>
<dbReference type="InterPro" id="IPR016163">
    <property type="entry name" value="Ald_DH_C"/>
</dbReference>
<dbReference type="InterPro" id="IPR015590">
    <property type="entry name" value="Aldehyde_DH_dom"/>
</dbReference>
<reference evidence="5" key="1">
    <citation type="submission" date="2017-10" db="EMBL/GenBank/DDBJ databases">
        <authorList>
            <person name="Kravchenko I.K."/>
            <person name="Grouzdev D.S."/>
        </authorList>
    </citation>
    <scope>NUCLEOTIDE SEQUENCE [LARGE SCALE GENOMIC DNA]</scope>
    <source>
        <strain evidence="5">B2</strain>
    </source>
</reference>
<dbReference type="Pfam" id="PF00171">
    <property type="entry name" value="Aldedh"/>
    <property type="match status" value="1"/>
</dbReference>
<protein>
    <recommendedName>
        <fullName evidence="3">Aldehyde dehydrogenase domain-containing protein</fullName>
    </recommendedName>
</protein>
<sequence>MSIDDRLDRRFTREAEAVRLANDSDYGLAAYLFIRDHARVWRVGEALEYGMVGINTGLISTAVTPFGGVKQSGFGREGSRYGIEDYVEIKYLCMGGP</sequence>
<proteinExistence type="inferred from homology"/>
<dbReference type="Gene3D" id="3.40.309.10">
    <property type="entry name" value="Aldehyde Dehydrogenase, Chain A, domain 2"/>
    <property type="match status" value="1"/>
</dbReference>
<comment type="similarity">
    <text evidence="1">Belongs to the aldehyde dehydrogenase family.</text>
</comment>
<keyword evidence="5" id="KW-1185">Reference proteome</keyword>
<dbReference type="GO" id="GO:0009450">
    <property type="term" value="P:gamma-aminobutyric acid catabolic process"/>
    <property type="evidence" value="ECO:0007669"/>
    <property type="project" value="TreeGrafter"/>
</dbReference>
<evidence type="ECO:0000313" key="4">
    <source>
        <dbReference type="EMBL" id="PGH58849.1"/>
    </source>
</evidence>
<dbReference type="EMBL" id="PDKW01000037">
    <property type="protein sequence ID" value="PGH58849.1"/>
    <property type="molecule type" value="Genomic_DNA"/>
</dbReference>
<dbReference type="AlphaFoldDB" id="A0A2B8BM85"/>
<evidence type="ECO:0000256" key="1">
    <source>
        <dbReference type="ARBA" id="ARBA00009986"/>
    </source>
</evidence>
<evidence type="ECO:0000259" key="3">
    <source>
        <dbReference type="Pfam" id="PF00171"/>
    </source>
</evidence>
<dbReference type="GO" id="GO:0005829">
    <property type="term" value="C:cytosol"/>
    <property type="evidence" value="ECO:0007669"/>
    <property type="project" value="TreeGrafter"/>
</dbReference>
<dbReference type="PANTHER" id="PTHR43353:SF5">
    <property type="entry name" value="SUCCINATE-SEMIALDEHYDE DEHYDROGENASE, MITOCHONDRIAL"/>
    <property type="match status" value="1"/>
</dbReference>
<feature type="domain" description="Aldehyde dehydrogenase" evidence="3">
    <location>
        <begin position="10"/>
        <end position="91"/>
    </location>
</feature>
<keyword evidence="2" id="KW-0560">Oxidoreductase</keyword>
<dbReference type="PANTHER" id="PTHR43353">
    <property type="entry name" value="SUCCINATE-SEMIALDEHYDE DEHYDROGENASE, MITOCHONDRIAL"/>
    <property type="match status" value="1"/>
</dbReference>
<organism evidence="4 5">
    <name type="scientific">Azospirillum palustre</name>
    <dbReference type="NCBI Taxonomy" id="2044885"/>
    <lineage>
        <taxon>Bacteria</taxon>
        <taxon>Pseudomonadati</taxon>
        <taxon>Pseudomonadota</taxon>
        <taxon>Alphaproteobacteria</taxon>
        <taxon>Rhodospirillales</taxon>
        <taxon>Azospirillaceae</taxon>
        <taxon>Azospirillum</taxon>
    </lineage>
</organism>
<dbReference type="InterPro" id="IPR016161">
    <property type="entry name" value="Ald_DH/histidinol_DH"/>
</dbReference>
<evidence type="ECO:0000256" key="2">
    <source>
        <dbReference type="ARBA" id="ARBA00023002"/>
    </source>
</evidence>
<comment type="caution">
    <text evidence="4">The sequence shown here is derived from an EMBL/GenBank/DDBJ whole genome shotgun (WGS) entry which is preliminary data.</text>
</comment>
<dbReference type="GO" id="GO:0004777">
    <property type="term" value="F:succinate-semialdehyde dehydrogenase (NAD+) activity"/>
    <property type="evidence" value="ECO:0007669"/>
    <property type="project" value="TreeGrafter"/>
</dbReference>
<name>A0A2B8BM85_9PROT</name>
<accession>A0A2B8BM85</accession>
<evidence type="ECO:0000313" key="5">
    <source>
        <dbReference type="Proteomes" id="UP000225379"/>
    </source>
</evidence>
<dbReference type="Proteomes" id="UP000225379">
    <property type="component" value="Unassembled WGS sequence"/>
</dbReference>
<dbReference type="SUPFAM" id="SSF53720">
    <property type="entry name" value="ALDH-like"/>
    <property type="match status" value="1"/>
</dbReference>
<dbReference type="OrthoDB" id="9772584at2"/>
<gene>
    <name evidence="4" type="ORF">CRT60_02315</name>
</gene>